<dbReference type="RefSeq" id="WP_146163671.1">
    <property type="nucleotide sequence ID" value="NZ_PZZN01000002.1"/>
</dbReference>
<dbReference type="Proteomes" id="UP000240996">
    <property type="component" value="Unassembled WGS sequence"/>
</dbReference>
<gene>
    <name evidence="2" type="ORF">C8J24_1987</name>
</gene>
<feature type="region of interest" description="Disordered" evidence="1">
    <location>
        <begin position="77"/>
        <end position="136"/>
    </location>
</feature>
<evidence type="ECO:0000313" key="2">
    <source>
        <dbReference type="EMBL" id="PTM45759.1"/>
    </source>
</evidence>
<proteinExistence type="predicted"/>
<evidence type="ECO:0000256" key="1">
    <source>
        <dbReference type="SAM" id="MobiDB-lite"/>
    </source>
</evidence>
<dbReference type="EMBL" id="PZZN01000002">
    <property type="protein sequence ID" value="PTM45759.1"/>
    <property type="molecule type" value="Genomic_DNA"/>
</dbReference>
<feature type="compositionally biased region" description="Low complexity" evidence="1">
    <location>
        <begin position="100"/>
        <end position="123"/>
    </location>
</feature>
<feature type="compositionally biased region" description="Pro residues" evidence="1">
    <location>
        <begin position="84"/>
        <end position="99"/>
    </location>
</feature>
<organism evidence="2 3">
    <name type="scientific">Sphingomonas aerolata</name>
    <dbReference type="NCBI Taxonomy" id="185951"/>
    <lineage>
        <taxon>Bacteria</taxon>
        <taxon>Pseudomonadati</taxon>
        <taxon>Pseudomonadota</taxon>
        <taxon>Alphaproteobacteria</taxon>
        <taxon>Sphingomonadales</taxon>
        <taxon>Sphingomonadaceae</taxon>
        <taxon>Sphingomonas</taxon>
    </lineage>
</organism>
<name>A0A2T4YQG4_9SPHN</name>
<feature type="region of interest" description="Disordered" evidence="1">
    <location>
        <begin position="1"/>
        <end position="40"/>
    </location>
</feature>
<evidence type="ECO:0000313" key="3">
    <source>
        <dbReference type="Proteomes" id="UP000240996"/>
    </source>
</evidence>
<keyword evidence="3" id="KW-1185">Reference proteome</keyword>
<feature type="compositionally biased region" description="Basic and acidic residues" evidence="1">
    <location>
        <begin position="8"/>
        <end position="18"/>
    </location>
</feature>
<accession>A0A2T4YQG4</accession>
<reference evidence="2 3" key="1">
    <citation type="submission" date="2018-04" db="EMBL/GenBank/DDBJ databases">
        <title>Genomic Encyclopedia of Type Strains, Phase III (KMG-III): the genomes of soil and plant-associated and newly described type strains.</title>
        <authorList>
            <person name="Whitman W."/>
        </authorList>
    </citation>
    <scope>NUCLEOTIDE SEQUENCE [LARGE SCALE GENOMIC DNA]</scope>
    <source>
        <strain evidence="2 3">NW12</strain>
    </source>
</reference>
<dbReference type="AlphaFoldDB" id="A0A2T4YQG4"/>
<sequence length="163" mass="16683">MGKKKERREREAREREAETGATKGEGFEARWSAKAGKHGSAAPFAGIAAALTRQMGMPAGRQVIAAGLMMAATAITAKDMRGATPPPAPPEPPKPPRPPESSAEASPEAPGASAAASGPFAGETPEPPRSDAAALPPEFAKVIDSFASGLERFAANFAKPPKG</sequence>
<protein>
    <submittedName>
        <fullName evidence="2">Uncharacterized protein</fullName>
    </submittedName>
</protein>
<comment type="caution">
    <text evidence="2">The sequence shown here is derived from an EMBL/GenBank/DDBJ whole genome shotgun (WGS) entry which is preliminary data.</text>
</comment>